<reference evidence="2 3" key="1">
    <citation type="submission" date="2013-11" db="EMBL/GenBank/DDBJ databases">
        <title>Opisthorchis viverrini - life in the bile duct.</title>
        <authorList>
            <person name="Young N.D."/>
            <person name="Nagarajan N."/>
            <person name="Lin S.J."/>
            <person name="Korhonen P.K."/>
            <person name="Jex A.R."/>
            <person name="Hall R.S."/>
            <person name="Safavi-Hemami H."/>
            <person name="Kaewkong W."/>
            <person name="Bertrand D."/>
            <person name="Gao S."/>
            <person name="Seet Q."/>
            <person name="Wongkham S."/>
            <person name="Teh B.T."/>
            <person name="Wongkham C."/>
            <person name="Intapan P.M."/>
            <person name="Maleewong W."/>
            <person name="Yang X."/>
            <person name="Hu M."/>
            <person name="Wang Z."/>
            <person name="Hofmann A."/>
            <person name="Sternberg P.W."/>
            <person name="Tan P."/>
            <person name="Wang J."/>
            <person name="Gasser R.B."/>
        </authorList>
    </citation>
    <scope>NUCLEOTIDE SEQUENCE [LARGE SCALE GENOMIC DNA]</scope>
</reference>
<dbReference type="EMBL" id="KL596660">
    <property type="protein sequence ID" value="KER30459.1"/>
    <property type="molecule type" value="Genomic_DNA"/>
</dbReference>
<evidence type="ECO:0000256" key="1">
    <source>
        <dbReference type="SAM" id="MobiDB-lite"/>
    </source>
</evidence>
<accession>A0A075AHT8</accession>
<name>A0A075AHT8_OPIVI</name>
<dbReference type="GeneID" id="20317260"/>
<gene>
    <name evidence="2" type="ORF">T265_03073</name>
</gene>
<organism evidence="2 3">
    <name type="scientific">Opisthorchis viverrini</name>
    <name type="common">Southeast Asian liver fluke</name>
    <dbReference type="NCBI Taxonomy" id="6198"/>
    <lineage>
        <taxon>Eukaryota</taxon>
        <taxon>Metazoa</taxon>
        <taxon>Spiralia</taxon>
        <taxon>Lophotrochozoa</taxon>
        <taxon>Platyhelminthes</taxon>
        <taxon>Trematoda</taxon>
        <taxon>Digenea</taxon>
        <taxon>Opisthorchiida</taxon>
        <taxon>Opisthorchiata</taxon>
        <taxon>Opisthorchiidae</taxon>
        <taxon>Opisthorchis</taxon>
    </lineage>
</organism>
<dbReference type="RefSeq" id="XP_009165742.1">
    <property type="nucleotide sequence ID" value="XM_009167478.1"/>
</dbReference>
<proteinExistence type="predicted"/>
<dbReference type="Proteomes" id="UP000054324">
    <property type="component" value="Unassembled WGS sequence"/>
</dbReference>
<keyword evidence="3" id="KW-1185">Reference proteome</keyword>
<evidence type="ECO:0000313" key="2">
    <source>
        <dbReference type="EMBL" id="KER30459.1"/>
    </source>
</evidence>
<dbReference type="KEGG" id="ovi:T265_03073"/>
<evidence type="ECO:0000313" key="3">
    <source>
        <dbReference type="Proteomes" id="UP000054324"/>
    </source>
</evidence>
<dbReference type="AlphaFoldDB" id="A0A075AHT8"/>
<dbReference type="CTD" id="20317260"/>
<protein>
    <submittedName>
        <fullName evidence="2">Uncharacterized protein</fullName>
    </submittedName>
</protein>
<sequence>MNKNQKLHSRDKQISKPRMKTIPKRQESFHRNPPNPYKPRPMIPKQIIYFLRKADITMTTPIPVGLDIPVDCHKTIANVSGTPDS</sequence>
<feature type="region of interest" description="Disordered" evidence="1">
    <location>
        <begin position="1"/>
        <end position="41"/>
    </location>
</feature>